<sequence length="141" mass="16339">MDNPKKWVEYLPWDEFYYNSSFHTIIGTTPSKLVYGRDPLSVVPYTLGSSPIEAVDSELIKRDKLLVALKKNLIKAQSRMIGQANKCRCELKFNQGDFVYVKLQPYRQFFVRGGSYSKLSRCFYGPFKVIKRIGKVANRLE</sequence>
<name>A0ACC0YX34_9ROSI</name>
<gene>
    <name evidence="1" type="ORF">Pint_17410</name>
</gene>
<reference evidence="2" key="1">
    <citation type="journal article" date="2023" name="G3 (Bethesda)">
        <title>Genome assembly and association tests identify interacting loci associated with vigor, precocity, and sex in interspecific pistachio rootstocks.</title>
        <authorList>
            <person name="Palmer W."/>
            <person name="Jacygrad E."/>
            <person name="Sagayaradj S."/>
            <person name="Cavanaugh K."/>
            <person name="Han R."/>
            <person name="Bertier L."/>
            <person name="Beede B."/>
            <person name="Kafkas S."/>
            <person name="Golino D."/>
            <person name="Preece J."/>
            <person name="Michelmore R."/>
        </authorList>
    </citation>
    <scope>NUCLEOTIDE SEQUENCE [LARGE SCALE GENOMIC DNA]</scope>
</reference>
<comment type="caution">
    <text evidence="1">The sequence shown here is derived from an EMBL/GenBank/DDBJ whole genome shotgun (WGS) entry which is preliminary data.</text>
</comment>
<dbReference type="EMBL" id="CM047739">
    <property type="protein sequence ID" value="KAJ0042180.1"/>
    <property type="molecule type" value="Genomic_DNA"/>
</dbReference>
<dbReference type="Proteomes" id="UP001163603">
    <property type="component" value="Chromosome 4"/>
</dbReference>
<evidence type="ECO:0000313" key="2">
    <source>
        <dbReference type="Proteomes" id="UP001163603"/>
    </source>
</evidence>
<protein>
    <submittedName>
        <fullName evidence="1">Uncharacterized protein</fullName>
    </submittedName>
</protein>
<organism evidence="1 2">
    <name type="scientific">Pistacia integerrima</name>
    <dbReference type="NCBI Taxonomy" id="434235"/>
    <lineage>
        <taxon>Eukaryota</taxon>
        <taxon>Viridiplantae</taxon>
        <taxon>Streptophyta</taxon>
        <taxon>Embryophyta</taxon>
        <taxon>Tracheophyta</taxon>
        <taxon>Spermatophyta</taxon>
        <taxon>Magnoliopsida</taxon>
        <taxon>eudicotyledons</taxon>
        <taxon>Gunneridae</taxon>
        <taxon>Pentapetalae</taxon>
        <taxon>rosids</taxon>
        <taxon>malvids</taxon>
        <taxon>Sapindales</taxon>
        <taxon>Anacardiaceae</taxon>
        <taxon>Pistacia</taxon>
    </lineage>
</organism>
<evidence type="ECO:0000313" key="1">
    <source>
        <dbReference type="EMBL" id="KAJ0042180.1"/>
    </source>
</evidence>
<proteinExistence type="predicted"/>
<keyword evidence="2" id="KW-1185">Reference proteome</keyword>
<accession>A0ACC0YX34</accession>